<protein>
    <submittedName>
        <fullName evidence="1">Uncharacterized protein</fullName>
    </submittedName>
</protein>
<sequence length="132" mass="14934">FGDTSQKAAITHILVTTEASACVNWLIQKIINAYSRPTFENIGLILHLALHEPQLQHMHAKDRGINIVVLSCAPSSITRKTSAVFLLVEQIRVGFLKLFLIQTLQFDKRKYDLNRTQETHIPNETGPITMLK</sequence>
<accession>A0AA86S127</accession>
<evidence type="ECO:0000313" key="2">
    <source>
        <dbReference type="Proteomes" id="UP001189624"/>
    </source>
</evidence>
<gene>
    <name evidence="1" type="ORF">AYBTSS11_LOCUS7094</name>
</gene>
<dbReference type="AlphaFoldDB" id="A0AA86S127"/>
<feature type="non-terminal residue" evidence="1">
    <location>
        <position position="132"/>
    </location>
</feature>
<keyword evidence="2" id="KW-1185">Reference proteome</keyword>
<dbReference type="Gramene" id="rna-AYBTSS11_LOCUS7094">
    <property type="protein sequence ID" value="CAJ1935767.1"/>
    <property type="gene ID" value="gene-AYBTSS11_LOCUS7094"/>
</dbReference>
<proteinExistence type="predicted"/>
<organism evidence="1 2">
    <name type="scientific">Sphenostylis stenocarpa</name>
    <dbReference type="NCBI Taxonomy" id="92480"/>
    <lineage>
        <taxon>Eukaryota</taxon>
        <taxon>Viridiplantae</taxon>
        <taxon>Streptophyta</taxon>
        <taxon>Embryophyta</taxon>
        <taxon>Tracheophyta</taxon>
        <taxon>Spermatophyta</taxon>
        <taxon>Magnoliopsida</taxon>
        <taxon>eudicotyledons</taxon>
        <taxon>Gunneridae</taxon>
        <taxon>Pentapetalae</taxon>
        <taxon>rosids</taxon>
        <taxon>fabids</taxon>
        <taxon>Fabales</taxon>
        <taxon>Fabaceae</taxon>
        <taxon>Papilionoideae</taxon>
        <taxon>50 kb inversion clade</taxon>
        <taxon>NPAAA clade</taxon>
        <taxon>indigoferoid/millettioid clade</taxon>
        <taxon>Phaseoleae</taxon>
        <taxon>Sphenostylis</taxon>
    </lineage>
</organism>
<evidence type="ECO:0000313" key="1">
    <source>
        <dbReference type="EMBL" id="CAJ1935767.1"/>
    </source>
</evidence>
<reference evidence="1" key="1">
    <citation type="submission" date="2023-10" db="EMBL/GenBank/DDBJ databases">
        <authorList>
            <person name="Domelevo Entfellner J.-B."/>
        </authorList>
    </citation>
    <scope>NUCLEOTIDE SEQUENCE</scope>
</reference>
<name>A0AA86S127_9FABA</name>
<feature type="non-terminal residue" evidence="1">
    <location>
        <position position="1"/>
    </location>
</feature>
<dbReference type="Proteomes" id="UP001189624">
    <property type="component" value="Chromosome 3"/>
</dbReference>
<dbReference type="EMBL" id="OY731400">
    <property type="protein sequence ID" value="CAJ1935767.1"/>
    <property type="molecule type" value="Genomic_DNA"/>
</dbReference>